<dbReference type="EMBL" id="VDCH01000001">
    <property type="protein sequence ID" value="TNJ40372.1"/>
    <property type="molecule type" value="Genomic_DNA"/>
</dbReference>
<comment type="caution">
    <text evidence="1">The sequence shown here is derived from an EMBL/GenBank/DDBJ whole genome shotgun (WGS) entry which is preliminary data.</text>
</comment>
<proteinExistence type="predicted"/>
<reference evidence="1 2" key="1">
    <citation type="submission" date="2019-05" db="EMBL/GenBank/DDBJ databases">
        <title>Draft Whole-Genome sequence of the green sulfur bacterium Chlorobaculum thiosulfatiphilum DSM 249.</title>
        <authorList>
            <person name="Meyer T.E."/>
            <person name="Kyndt J.A."/>
        </authorList>
    </citation>
    <scope>NUCLEOTIDE SEQUENCE [LARGE SCALE GENOMIC DNA]</scope>
    <source>
        <strain evidence="1 2">DSM 249</strain>
    </source>
</reference>
<keyword evidence="2" id="KW-1185">Reference proteome</keyword>
<gene>
    <name evidence="1" type="ORF">FGF66_01050</name>
</gene>
<name>A0A5C4SAR8_CHLTI</name>
<dbReference type="Gene3D" id="3.40.190.10">
    <property type="entry name" value="Periplasmic binding protein-like II"/>
    <property type="match status" value="2"/>
</dbReference>
<sequence>MRSRPWRGDVIGRDSASGNDAKNLIDKTCDFADMSVPMKHGEHFAAKAYRVNHVQNVIALDGIAFVVHPHSSNHIKALNRDRIREYYISERASPNAPVVMIQRESNSGVQKTIDGLVMKVNVRSRVGCGETK</sequence>
<organism evidence="1 2">
    <name type="scientific">Chlorobaculum thiosulfatiphilum</name>
    <name type="common">Chlorobium limicola f.sp. thiosulfatophilum</name>
    <dbReference type="NCBI Taxonomy" id="115852"/>
    <lineage>
        <taxon>Bacteria</taxon>
        <taxon>Pseudomonadati</taxon>
        <taxon>Chlorobiota</taxon>
        <taxon>Chlorobiia</taxon>
        <taxon>Chlorobiales</taxon>
        <taxon>Chlorobiaceae</taxon>
        <taxon>Chlorobaculum</taxon>
    </lineage>
</organism>
<dbReference type="Proteomes" id="UP000308271">
    <property type="component" value="Unassembled WGS sequence"/>
</dbReference>
<accession>A0A5C4SAR8</accession>
<evidence type="ECO:0000313" key="2">
    <source>
        <dbReference type="Proteomes" id="UP000308271"/>
    </source>
</evidence>
<dbReference type="SUPFAM" id="SSF53850">
    <property type="entry name" value="Periplasmic binding protein-like II"/>
    <property type="match status" value="1"/>
</dbReference>
<dbReference type="RefSeq" id="WP_139455842.1">
    <property type="nucleotide sequence ID" value="NZ_VDCH01000001.1"/>
</dbReference>
<protein>
    <submittedName>
        <fullName evidence="1">Uncharacterized protein</fullName>
    </submittedName>
</protein>
<evidence type="ECO:0000313" key="1">
    <source>
        <dbReference type="EMBL" id="TNJ40372.1"/>
    </source>
</evidence>
<dbReference type="AlphaFoldDB" id="A0A5C4SAR8"/>
<dbReference type="OrthoDB" id="9783488at2"/>